<reference evidence="1" key="1">
    <citation type="submission" date="2018-05" db="EMBL/GenBank/DDBJ databases">
        <title>Draft genome of Mucuna pruriens seed.</title>
        <authorList>
            <person name="Nnadi N.E."/>
            <person name="Vos R."/>
            <person name="Hasami M.H."/>
            <person name="Devisetty U.K."/>
            <person name="Aguiy J.C."/>
        </authorList>
    </citation>
    <scope>NUCLEOTIDE SEQUENCE [LARGE SCALE GENOMIC DNA]</scope>
    <source>
        <strain evidence="1">JCA_2017</strain>
    </source>
</reference>
<evidence type="ECO:0000313" key="2">
    <source>
        <dbReference type="Proteomes" id="UP000257109"/>
    </source>
</evidence>
<gene>
    <name evidence="1" type="ORF">CR513_59173</name>
</gene>
<dbReference type="AlphaFoldDB" id="A0A371E8X1"/>
<proteinExistence type="predicted"/>
<dbReference type="Proteomes" id="UP000257109">
    <property type="component" value="Unassembled WGS sequence"/>
</dbReference>
<comment type="caution">
    <text evidence="1">The sequence shown here is derived from an EMBL/GenBank/DDBJ whole genome shotgun (WGS) entry which is preliminary data.</text>
</comment>
<sequence>MLSLTWKFLKIWKNITLRIFICRKIGIKRRHLKMFRSLFSNEEIKGKFLVWGHSRFLVFTGYI</sequence>
<feature type="non-terminal residue" evidence="1">
    <location>
        <position position="1"/>
    </location>
</feature>
<keyword evidence="2" id="KW-1185">Reference proteome</keyword>
<evidence type="ECO:0000313" key="1">
    <source>
        <dbReference type="EMBL" id="RDX62490.1"/>
    </source>
</evidence>
<dbReference type="EMBL" id="QJKJ01015460">
    <property type="protein sequence ID" value="RDX62490.1"/>
    <property type="molecule type" value="Genomic_DNA"/>
</dbReference>
<accession>A0A371E8X1</accession>
<protein>
    <submittedName>
        <fullName evidence="1">Uncharacterized protein</fullName>
    </submittedName>
</protein>
<organism evidence="1 2">
    <name type="scientific">Mucuna pruriens</name>
    <name type="common">Velvet bean</name>
    <name type="synonym">Dolichos pruriens</name>
    <dbReference type="NCBI Taxonomy" id="157652"/>
    <lineage>
        <taxon>Eukaryota</taxon>
        <taxon>Viridiplantae</taxon>
        <taxon>Streptophyta</taxon>
        <taxon>Embryophyta</taxon>
        <taxon>Tracheophyta</taxon>
        <taxon>Spermatophyta</taxon>
        <taxon>Magnoliopsida</taxon>
        <taxon>eudicotyledons</taxon>
        <taxon>Gunneridae</taxon>
        <taxon>Pentapetalae</taxon>
        <taxon>rosids</taxon>
        <taxon>fabids</taxon>
        <taxon>Fabales</taxon>
        <taxon>Fabaceae</taxon>
        <taxon>Papilionoideae</taxon>
        <taxon>50 kb inversion clade</taxon>
        <taxon>NPAAA clade</taxon>
        <taxon>indigoferoid/millettioid clade</taxon>
        <taxon>Phaseoleae</taxon>
        <taxon>Mucuna</taxon>
    </lineage>
</organism>
<name>A0A371E8X1_MUCPR</name>